<keyword evidence="2" id="KW-0732">Signal</keyword>
<accession>E3MRZ4</accession>
<keyword evidence="4" id="KW-1185">Reference proteome</keyword>
<evidence type="ECO:0008006" key="5">
    <source>
        <dbReference type="Google" id="ProtNLM"/>
    </source>
</evidence>
<feature type="compositionally biased region" description="Acidic residues" evidence="1">
    <location>
        <begin position="399"/>
        <end position="411"/>
    </location>
</feature>
<proteinExistence type="predicted"/>
<evidence type="ECO:0000313" key="3">
    <source>
        <dbReference type="EMBL" id="EFP08121.1"/>
    </source>
</evidence>
<evidence type="ECO:0000256" key="1">
    <source>
        <dbReference type="SAM" id="MobiDB-lite"/>
    </source>
</evidence>
<dbReference type="Proteomes" id="UP000008281">
    <property type="component" value="Unassembled WGS sequence"/>
</dbReference>
<dbReference type="RefSeq" id="XP_003101037.2">
    <property type="nucleotide sequence ID" value="XM_003100989.2"/>
</dbReference>
<organism evidence="4">
    <name type="scientific">Caenorhabditis remanei</name>
    <name type="common">Caenorhabditis vulgaris</name>
    <dbReference type="NCBI Taxonomy" id="31234"/>
    <lineage>
        <taxon>Eukaryota</taxon>
        <taxon>Metazoa</taxon>
        <taxon>Ecdysozoa</taxon>
        <taxon>Nematoda</taxon>
        <taxon>Chromadorea</taxon>
        <taxon>Rhabditida</taxon>
        <taxon>Rhabditina</taxon>
        <taxon>Rhabditomorpha</taxon>
        <taxon>Rhabditoidea</taxon>
        <taxon>Rhabditidae</taxon>
        <taxon>Peloderinae</taxon>
        <taxon>Caenorhabditis</taxon>
    </lineage>
</organism>
<gene>
    <name evidence="3" type="ORF">CRE_17336</name>
</gene>
<dbReference type="AlphaFoldDB" id="E3MRZ4"/>
<feature type="region of interest" description="Disordered" evidence="1">
    <location>
        <begin position="345"/>
        <end position="424"/>
    </location>
</feature>
<dbReference type="EMBL" id="DS268471">
    <property type="protein sequence ID" value="EFP08121.1"/>
    <property type="molecule type" value="Genomic_DNA"/>
</dbReference>
<evidence type="ECO:0000313" key="4">
    <source>
        <dbReference type="Proteomes" id="UP000008281"/>
    </source>
</evidence>
<dbReference type="HOGENOM" id="CLU_732038_0_0_1"/>
<dbReference type="GeneID" id="9798700"/>
<feature type="compositionally biased region" description="Polar residues" evidence="1">
    <location>
        <begin position="358"/>
        <end position="381"/>
    </location>
</feature>
<feature type="chain" id="PRO_5003177383" description="SCP domain-containing protein" evidence="2">
    <location>
        <begin position="21"/>
        <end position="424"/>
    </location>
</feature>
<reference evidence="3" key="1">
    <citation type="submission" date="2007-07" db="EMBL/GenBank/DDBJ databases">
        <title>PCAP assembly of the Caenorhabditis remanei genome.</title>
        <authorList>
            <consortium name="The Caenorhabditis remanei Sequencing Consortium"/>
            <person name="Wilson R.K."/>
        </authorList>
    </citation>
    <scope>NUCLEOTIDE SEQUENCE [LARGE SCALE GENOMIC DNA]</scope>
    <source>
        <strain evidence="3">PB4641</strain>
    </source>
</reference>
<feature type="signal peptide" evidence="2">
    <location>
        <begin position="1"/>
        <end position="20"/>
    </location>
</feature>
<dbReference type="KEGG" id="crq:GCK72_004481"/>
<dbReference type="InParanoid" id="E3MRZ4"/>
<dbReference type="CTD" id="9798700"/>
<evidence type="ECO:0000256" key="2">
    <source>
        <dbReference type="SAM" id="SignalP"/>
    </source>
</evidence>
<sequence>MLREMLFIVISIFLVESINSAAPNFNGFDREQLNFINALNIQRAAFDHYTVNMQKLIWNKDLQGLAESIDKNSLSTFHNQTNLRYMAATNYENGAQKLDDKRIIFYNDYCREEEENRQPESKDYTPGLEHLNPLQTIIGCAKRTDLLQDHTVVCLLGPSGTLPIASCPQSIATCANGFEYKNGFCSNSDLPDSDQLMYISALNEKRRQIATEQHIANMYELVWNRNLHNIALNVEQHFDSRILYKRKWRMTEFVDFEKGLEYDPNSKEDIYFYNVAFEIHKEQFRPLQKEIACVAIDKKWNTGYNYLCLLGPEAEKVEGTKGQPGSQCDSNYVENNGLCSIVRTPAPPPQSQVPKPSTESLVCNPTDAVTSGTTQSPVTRYTTEKLTPEPPPQVPKELEDYEELDGDEYDPDFPTQPPRKYYFY</sequence>
<name>E3MRZ4_CAERE</name>
<protein>
    <recommendedName>
        <fullName evidence="5">SCP domain-containing protein</fullName>
    </recommendedName>
</protein>